<dbReference type="GO" id="GO:0022857">
    <property type="term" value="F:transmembrane transporter activity"/>
    <property type="evidence" value="ECO:0007669"/>
    <property type="project" value="InterPro"/>
</dbReference>
<dbReference type="FunFam" id="1.10.3730.20:FF:000001">
    <property type="entry name" value="Quaternary ammonium compound resistance transporter SugE"/>
    <property type="match status" value="1"/>
</dbReference>
<feature type="transmembrane region" description="Helical" evidence="7">
    <location>
        <begin position="31"/>
        <end position="51"/>
    </location>
</feature>
<keyword evidence="4 7" id="KW-0812">Transmembrane</keyword>
<dbReference type="InterPro" id="IPR000390">
    <property type="entry name" value="Small_drug/metabolite_transptr"/>
</dbReference>
<keyword evidence="9" id="KW-1185">Reference proteome</keyword>
<dbReference type="PANTHER" id="PTHR30561">
    <property type="entry name" value="SMR FAMILY PROTON-DEPENDENT DRUG EFFLUX TRANSPORTER SUGE"/>
    <property type="match status" value="1"/>
</dbReference>
<evidence type="ECO:0000256" key="6">
    <source>
        <dbReference type="ARBA" id="ARBA00023136"/>
    </source>
</evidence>
<comment type="subcellular location">
    <subcellularLocation>
        <location evidence="1">Cell membrane</location>
        <topology evidence="1">Multi-pass membrane protein</topology>
    </subcellularLocation>
</comment>
<dbReference type="EMBL" id="FOJA01000001">
    <property type="protein sequence ID" value="SEW27117.1"/>
    <property type="molecule type" value="Genomic_DNA"/>
</dbReference>
<evidence type="ECO:0000313" key="8">
    <source>
        <dbReference type="EMBL" id="SEW27117.1"/>
    </source>
</evidence>
<dbReference type="RefSeq" id="WP_089669951.1">
    <property type="nucleotide sequence ID" value="NZ_FOJA01000001.1"/>
</dbReference>
<protein>
    <submittedName>
        <fullName evidence="8">Small multidrug resistance pump</fullName>
    </submittedName>
</protein>
<dbReference type="Gene3D" id="1.10.3730.20">
    <property type="match status" value="1"/>
</dbReference>
<dbReference type="AlphaFoldDB" id="A0A1I0QJJ6"/>
<keyword evidence="5 7" id="KW-1133">Transmembrane helix</keyword>
<dbReference type="SUPFAM" id="SSF103481">
    <property type="entry name" value="Multidrug resistance efflux transporter EmrE"/>
    <property type="match status" value="1"/>
</dbReference>
<dbReference type="Proteomes" id="UP000198518">
    <property type="component" value="Unassembled WGS sequence"/>
</dbReference>
<dbReference type="Pfam" id="PF00893">
    <property type="entry name" value="Multi_Drug_Res"/>
    <property type="match status" value="1"/>
</dbReference>
<evidence type="ECO:0000256" key="5">
    <source>
        <dbReference type="ARBA" id="ARBA00022989"/>
    </source>
</evidence>
<name>A0A1I0QJJ6_9EURY</name>
<keyword evidence="6 7" id="KW-0472">Membrane</keyword>
<reference evidence="8 9" key="1">
    <citation type="submission" date="2016-10" db="EMBL/GenBank/DDBJ databases">
        <authorList>
            <person name="de Groot N.N."/>
        </authorList>
    </citation>
    <scope>NUCLEOTIDE SEQUENCE [LARGE SCALE GENOMIC DNA]</scope>
    <source>
        <strain evidence="8 9">CGMCC 1.5337</strain>
    </source>
</reference>
<evidence type="ECO:0000256" key="7">
    <source>
        <dbReference type="SAM" id="Phobius"/>
    </source>
</evidence>
<evidence type="ECO:0000256" key="1">
    <source>
        <dbReference type="ARBA" id="ARBA00004651"/>
    </source>
</evidence>
<organism evidence="8 9">
    <name type="scientific">Halobacterium jilantaiense</name>
    <dbReference type="NCBI Taxonomy" id="355548"/>
    <lineage>
        <taxon>Archaea</taxon>
        <taxon>Methanobacteriati</taxon>
        <taxon>Methanobacteriota</taxon>
        <taxon>Stenosarchaea group</taxon>
        <taxon>Halobacteria</taxon>
        <taxon>Halobacteriales</taxon>
        <taxon>Halobacteriaceae</taxon>
        <taxon>Halobacterium</taxon>
    </lineage>
</organism>
<dbReference type="OrthoDB" id="121740at2157"/>
<evidence type="ECO:0000256" key="2">
    <source>
        <dbReference type="ARBA" id="ARBA00022448"/>
    </source>
</evidence>
<dbReference type="GO" id="GO:0005886">
    <property type="term" value="C:plasma membrane"/>
    <property type="evidence" value="ECO:0007669"/>
    <property type="project" value="UniProtKB-SubCell"/>
</dbReference>
<feature type="transmembrane region" description="Helical" evidence="7">
    <location>
        <begin position="85"/>
        <end position="104"/>
    </location>
</feature>
<keyword evidence="2" id="KW-0813">Transport</keyword>
<evidence type="ECO:0000313" key="9">
    <source>
        <dbReference type="Proteomes" id="UP000198518"/>
    </source>
</evidence>
<dbReference type="InterPro" id="IPR045324">
    <property type="entry name" value="Small_multidrug_res"/>
</dbReference>
<gene>
    <name evidence="8" type="ORF">SAMN04487945_2657</name>
</gene>
<sequence length="112" mass="11368">MQPYVYLAVAIAAEVTGTTALKLSAGFSKPLPSVVVLAGYASSFYFLGLVLEELPVGVVYGTWAAVGIVATALVGVVVFEETVDVAGLVGLALIVAGVVVLNVVSDAYTPAH</sequence>
<feature type="transmembrane region" description="Helical" evidence="7">
    <location>
        <begin position="58"/>
        <end position="79"/>
    </location>
</feature>
<accession>A0A1I0QJJ6</accession>
<dbReference type="InterPro" id="IPR037185">
    <property type="entry name" value="EmrE-like"/>
</dbReference>
<evidence type="ECO:0000256" key="3">
    <source>
        <dbReference type="ARBA" id="ARBA00022475"/>
    </source>
</evidence>
<evidence type="ECO:0000256" key="4">
    <source>
        <dbReference type="ARBA" id="ARBA00022692"/>
    </source>
</evidence>
<proteinExistence type="predicted"/>
<dbReference type="PANTHER" id="PTHR30561:SF1">
    <property type="entry name" value="MULTIDRUG TRANSPORTER EMRE"/>
    <property type="match status" value="1"/>
</dbReference>
<keyword evidence="3" id="KW-1003">Cell membrane</keyword>